<reference evidence="2 3" key="1">
    <citation type="submission" date="2021-04" db="EMBL/GenBank/DDBJ databases">
        <authorList>
            <person name="Bliznina A."/>
        </authorList>
    </citation>
    <scope>NUCLEOTIDE SEQUENCE [LARGE SCALE GENOMIC DNA]</scope>
</reference>
<dbReference type="EMBL" id="OU015566">
    <property type="protein sequence ID" value="CAG5107766.1"/>
    <property type="molecule type" value="Genomic_DNA"/>
</dbReference>
<feature type="transmembrane region" description="Helical" evidence="1">
    <location>
        <begin position="291"/>
        <end position="314"/>
    </location>
</feature>
<dbReference type="Proteomes" id="UP001158576">
    <property type="component" value="Chromosome 1"/>
</dbReference>
<keyword evidence="3" id="KW-1185">Reference proteome</keyword>
<proteinExistence type="predicted"/>
<feature type="transmembrane region" description="Helical" evidence="1">
    <location>
        <begin position="108"/>
        <end position="129"/>
    </location>
</feature>
<feature type="transmembrane region" description="Helical" evidence="1">
    <location>
        <begin position="141"/>
        <end position="159"/>
    </location>
</feature>
<feature type="transmembrane region" description="Helical" evidence="1">
    <location>
        <begin position="171"/>
        <end position="196"/>
    </location>
</feature>
<accession>A0ABN7SVY8</accession>
<protein>
    <submittedName>
        <fullName evidence="2">Oidioi.mRNA.OKI2018_I69.chr1.g3478.t1.cds</fullName>
    </submittedName>
</protein>
<evidence type="ECO:0000313" key="3">
    <source>
        <dbReference type="Proteomes" id="UP001158576"/>
    </source>
</evidence>
<keyword evidence="1" id="KW-0472">Membrane</keyword>
<gene>
    <name evidence="2" type="ORF">OKIOD_LOCUS12243</name>
</gene>
<keyword evidence="1" id="KW-1133">Transmembrane helix</keyword>
<evidence type="ECO:0000256" key="1">
    <source>
        <dbReference type="SAM" id="Phobius"/>
    </source>
</evidence>
<sequence length="613" mass="69727">MNSTICTLLCVFAPECANNLEEDYCREILNRDVLLEWEKEAIQIDLQASDDALCYCSEEQETCDFPGFIPHEISKIYEPSILSSKCAKNCTTSFSYTSSAVDAFHKSLNFAAVWLMAIASVSFSISVASSSTSFRKQLKECSLALNFVLFQLGVLLHIMSKNNFHCQEERLSFLCPLSAFLFTFSLLSFSALYFAFTSNIKNELKQFLETLSLHPREFEKIQHRYNHIIGGTFALLLAATLSYLTPATPKISSDDNSTTLTDDLGFYPDPILKICMFSSPWRIYLSSTAHVIMSALAVAYTISSILQLITLLNLSKHLSVQGRWNIRIYLVRLSSLLFCLSFHTGACIYALYSYSTMEQTVDFVQDQCFRNNVLFPENPMDCPLKNDVSALVYVIYSLEFCVFIQGLWPLDTSTIGWLLSFFMDSEKEEDEIELFSEYIPLVYQNRGQRGEYSSMILKNGPKKISGDSNSSIENYLRANRLIERRPAAIPDTIPDLKRSQTPEIRKRKVLRKRNNTWSIKEGFSPHHQRMIARESSDSESEASPKKMFVNLSMIKQGHLSAMLARVDDMKLSTTQSEYSDHNSTSQSLQVPFSSRRLDQIRLSDLTTDSSDSY</sequence>
<feature type="transmembrane region" description="Helical" evidence="1">
    <location>
        <begin position="326"/>
        <end position="352"/>
    </location>
</feature>
<feature type="transmembrane region" description="Helical" evidence="1">
    <location>
        <begin position="225"/>
        <end position="244"/>
    </location>
</feature>
<name>A0ABN7SVY8_OIKDI</name>
<keyword evidence="1" id="KW-0812">Transmembrane</keyword>
<organism evidence="2 3">
    <name type="scientific">Oikopleura dioica</name>
    <name type="common">Tunicate</name>
    <dbReference type="NCBI Taxonomy" id="34765"/>
    <lineage>
        <taxon>Eukaryota</taxon>
        <taxon>Metazoa</taxon>
        <taxon>Chordata</taxon>
        <taxon>Tunicata</taxon>
        <taxon>Appendicularia</taxon>
        <taxon>Copelata</taxon>
        <taxon>Oikopleuridae</taxon>
        <taxon>Oikopleura</taxon>
    </lineage>
</organism>
<evidence type="ECO:0000313" key="2">
    <source>
        <dbReference type="EMBL" id="CAG5107766.1"/>
    </source>
</evidence>